<organism evidence="12 13">
    <name type="scientific">Caenorhabditis auriculariae</name>
    <dbReference type="NCBI Taxonomy" id="2777116"/>
    <lineage>
        <taxon>Eukaryota</taxon>
        <taxon>Metazoa</taxon>
        <taxon>Ecdysozoa</taxon>
        <taxon>Nematoda</taxon>
        <taxon>Chromadorea</taxon>
        <taxon>Rhabditida</taxon>
        <taxon>Rhabditina</taxon>
        <taxon>Rhabditomorpha</taxon>
        <taxon>Rhabditoidea</taxon>
        <taxon>Rhabditidae</taxon>
        <taxon>Peloderinae</taxon>
        <taxon>Caenorhabditis</taxon>
    </lineage>
</organism>
<comment type="similarity">
    <text evidence="1">Belongs to the peptidase M10A family.</text>
</comment>
<dbReference type="Pfam" id="PF00413">
    <property type="entry name" value="Peptidase_M10"/>
    <property type="match status" value="1"/>
</dbReference>
<feature type="binding site" evidence="9">
    <location>
        <position position="266"/>
    </location>
    <ligand>
        <name>Zn(2+)</name>
        <dbReference type="ChEBI" id="CHEBI:29105"/>
        <label>1</label>
    </ligand>
</feature>
<dbReference type="PANTHER" id="PTHR10201:SF291">
    <property type="entry name" value="MATRIX METALLOPROTEINASE 1, ISOFORM C-RELATED"/>
    <property type="match status" value="1"/>
</dbReference>
<sequence length="501" mass="56793">MPPAPPLLNLDTSCVSSASSAHWRQRGPLDVQSARVVVAAANSGCRGARMLLMSLVVLLVATVDAAPTADAFHLHHNFEFVRSQLEKFGYLRNTAPTLHEFRAALKLFQDVLGVEPSGEIDEATVLAARRPRCSQQDVHRPASARKKRFTLALQSKWDKKHFTGENELLLKWFISTYTSDIDRPSIRATVRKAFQLWSAQSNIRTQKKVTLRFEEAASQADSDINILWAEGEHGDAHKFGKSEDKEIVLAHTFFPSYASPLNGDIHFDDAEEWGVEVTAVDSGKRFFPYVLAHEIGHALGLHHSRKQEALMYPYYKSIPLDEIVFDIDDKCGMNWNYVGSSHFCLFVWLMSEIVPMQRALDDYSHMRNTNHRSPAKRLLKNMKIPRCTPSNNELQKVTEKKLMKNLHFNADEARKYTEVVCNFLTGLHVYRAGANYSPDEAIDKEFAGVNHEVSSFSAATAVRRMLRHADQLRHDGQLSVFDARYFDEAFFDGFFTAFLPS</sequence>
<feature type="domain" description="Peptidase metallopeptidase" evidence="11">
    <location>
        <begin position="153"/>
        <end position="339"/>
    </location>
</feature>
<feature type="binding site" evidence="9">
    <location>
        <position position="271"/>
    </location>
    <ligand>
        <name>Ca(2+)</name>
        <dbReference type="ChEBI" id="CHEBI:29108"/>
        <label>3</label>
    </ligand>
</feature>
<evidence type="ECO:0000256" key="7">
    <source>
        <dbReference type="ARBA" id="ARBA00023049"/>
    </source>
</evidence>
<evidence type="ECO:0000256" key="6">
    <source>
        <dbReference type="ARBA" id="ARBA00022833"/>
    </source>
</evidence>
<keyword evidence="9" id="KW-0106">Calcium</keyword>
<dbReference type="InterPro" id="IPR006026">
    <property type="entry name" value="Peptidase_Metallo"/>
</dbReference>
<feature type="binding site" evidence="9">
    <location>
        <position position="180"/>
    </location>
    <ligand>
        <name>Ca(2+)</name>
        <dbReference type="ChEBI" id="CHEBI:29108"/>
        <label>1</label>
    </ligand>
</feature>
<feature type="binding site" evidence="9">
    <location>
        <position position="235"/>
    </location>
    <ligand>
        <name>Zn(2+)</name>
        <dbReference type="ChEBI" id="CHEBI:29105"/>
        <label>1</label>
    </ligand>
</feature>
<reference evidence="12" key="1">
    <citation type="submission" date="2020-10" db="EMBL/GenBank/DDBJ databases">
        <authorList>
            <person name="Kikuchi T."/>
        </authorList>
    </citation>
    <scope>NUCLEOTIDE SEQUENCE</scope>
    <source>
        <strain evidence="12">NKZ352</strain>
    </source>
</reference>
<dbReference type="CDD" id="cd04278">
    <property type="entry name" value="ZnMc_MMP"/>
    <property type="match status" value="1"/>
</dbReference>
<keyword evidence="7" id="KW-0482">Metalloprotease</keyword>
<protein>
    <recommendedName>
        <fullName evidence="11">Peptidase metallopeptidase domain-containing protein</fullName>
    </recommendedName>
</protein>
<dbReference type="GO" id="GO:0008270">
    <property type="term" value="F:zinc ion binding"/>
    <property type="evidence" value="ECO:0007669"/>
    <property type="project" value="InterPro"/>
</dbReference>
<dbReference type="OrthoDB" id="7550572at2759"/>
<dbReference type="GO" id="GO:0030198">
    <property type="term" value="P:extracellular matrix organization"/>
    <property type="evidence" value="ECO:0007669"/>
    <property type="project" value="TreeGrafter"/>
</dbReference>
<feature type="binding site" evidence="9">
    <location>
        <position position="293"/>
    </location>
    <ligand>
        <name>Zn(2+)</name>
        <dbReference type="ChEBI" id="CHEBI:29105"/>
        <label>2</label>
        <note>catalytic</note>
    </ligand>
</feature>
<feature type="binding site" evidence="9">
    <location>
        <position position="303"/>
    </location>
    <ligand>
        <name>Zn(2+)</name>
        <dbReference type="ChEBI" id="CHEBI:29105"/>
        <label>2</label>
        <note>catalytic</note>
    </ligand>
</feature>
<comment type="cofactor">
    <cofactor evidence="9">
        <name>Zn(2+)</name>
        <dbReference type="ChEBI" id="CHEBI:29105"/>
    </cofactor>
    <text evidence="9">Binds 2 Zn(2+) ions per subunit.</text>
</comment>
<evidence type="ECO:0000256" key="2">
    <source>
        <dbReference type="ARBA" id="ARBA00022670"/>
    </source>
</evidence>
<proteinExistence type="inferred from homology"/>
<feature type="binding site" evidence="9">
    <location>
        <position position="311"/>
    </location>
    <ligand>
        <name>Zn(2+)</name>
        <dbReference type="ChEBI" id="CHEBI:29105"/>
        <label>2</label>
        <note>catalytic</note>
    </ligand>
</feature>
<dbReference type="InterPro" id="IPR021190">
    <property type="entry name" value="Pept_M10A"/>
</dbReference>
<dbReference type="InterPro" id="IPR001818">
    <property type="entry name" value="Pept_M10_metallopeptidase"/>
</dbReference>
<keyword evidence="6 9" id="KW-0862">Zinc</keyword>
<feature type="binding site" evidence="9">
    <location>
        <position position="271"/>
    </location>
    <ligand>
        <name>Ca(2+)</name>
        <dbReference type="ChEBI" id="CHEBI:29108"/>
        <label>1</label>
    </ligand>
</feature>
<comment type="caution">
    <text evidence="12">The sequence shown here is derived from an EMBL/GenBank/DDBJ whole genome shotgun (WGS) entry which is preliminary data.</text>
</comment>
<keyword evidence="13" id="KW-1185">Reference proteome</keyword>
<accession>A0A8S1GXW4</accession>
<feature type="binding site" evidence="9">
    <location>
        <position position="223"/>
    </location>
    <ligand>
        <name>Ca(2+)</name>
        <dbReference type="ChEBI" id="CHEBI:29108"/>
        <label>2</label>
    </ligand>
</feature>
<dbReference type="GO" id="GO:0005615">
    <property type="term" value="C:extracellular space"/>
    <property type="evidence" value="ECO:0007669"/>
    <property type="project" value="TreeGrafter"/>
</dbReference>
<dbReference type="PANTHER" id="PTHR10201">
    <property type="entry name" value="MATRIX METALLOPROTEINASE"/>
    <property type="match status" value="1"/>
</dbReference>
<feature type="binding site" evidence="9">
    <location>
        <position position="251"/>
    </location>
    <ligand>
        <name>Zn(2+)</name>
        <dbReference type="ChEBI" id="CHEBI:29105"/>
        <label>1</label>
    </ligand>
</feature>
<dbReference type="SUPFAM" id="SSF55486">
    <property type="entry name" value="Metalloproteases ('zincins'), catalytic domain"/>
    <property type="match status" value="1"/>
</dbReference>
<evidence type="ECO:0000256" key="3">
    <source>
        <dbReference type="ARBA" id="ARBA00022723"/>
    </source>
</evidence>
<dbReference type="GO" id="GO:0006508">
    <property type="term" value="P:proteolysis"/>
    <property type="evidence" value="ECO:0007669"/>
    <property type="project" value="UniProtKB-KW"/>
</dbReference>
<feature type="binding site" evidence="9">
    <location>
        <position position="297"/>
    </location>
    <ligand>
        <name>Zn(2+)</name>
        <dbReference type="ChEBI" id="CHEBI:29105"/>
        <label>2</label>
        <note>catalytic</note>
    </ligand>
</feature>
<dbReference type="InterPro" id="IPR033739">
    <property type="entry name" value="M10A_MMP"/>
</dbReference>
<evidence type="ECO:0000313" key="13">
    <source>
        <dbReference type="Proteomes" id="UP000835052"/>
    </source>
</evidence>
<evidence type="ECO:0000256" key="8">
    <source>
        <dbReference type="PIRSR" id="PIRSR621190-1"/>
    </source>
</evidence>
<dbReference type="SUPFAM" id="SSF47090">
    <property type="entry name" value="PGBD-like"/>
    <property type="match status" value="1"/>
</dbReference>
<dbReference type="EMBL" id="CAJGYM010000007">
    <property type="protein sequence ID" value="CAD6188041.1"/>
    <property type="molecule type" value="Genomic_DNA"/>
</dbReference>
<feature type="binding site" evidence="9">
    <location>
        <position position="233"/>
    </location>
    <ligand>
        <name>Zn(2+)</name>
        <dbReference type="ChEBI" id="CHEBI:29105"/>
        <label>1</label>
    </ligand>
</feature>
<keyword evidence="4" id="KW-0732">Signal</keyword>
<feature type="active site" evidence="8">
    <location>
        <position position="294"/>
    </location>
</feature>
<dbReference type="AlphaFoldDB" id="A0A8S1GXW4"/>
<dbReference type="SMART" id="SM00235">
    <property type="entry name" value="ZnMc"/>
    <property type="match status" value="1"/>
</dbReference>
<dbReference type="GO" id="GO:0004222">
    <property type="term" value="F:metalloendopeptidase activity"/>
    <property type="evidence" value="ECO:0007669"/>
    <property type="project" value="InterPro"/>
</dbReference>
<gene>
    <name evidence="12" type="ORF">CAUJ_LOCUS3960</name>
</gene>
<comment type="cofactor">
    <cofactor evidence="9">
        <name>Ca(2+)</name>
        <dbReference type="ChEBI" id="CHEBI:29108"/>
    </cofactor>
    <text evidence="9">Can bind about 5 Ca(2+) ions per subunit.</text>
</comment>
<dbReference type="GO" id="GO:0030574">
    <property type="term" value="P:collagen catabolic process"/>
    <property type="evidence" value="ECO:0007669"/>
    <property type="project" value="TreeGrafter"/>
</dbReference>
<evidence type="ECO:0000259" key="11">
    <source>
        <dbReference type="SMART" id="SM00235"/>
    </source>
</evidence>
<evidence type="ECO:0000256" key="10">
    <source>
        <dbReference type="PIRSR" id="PIRSR621190-5"/>
    </source>
</evidence>
<feature type="binding site" description="in inhibited form" evidence="9">
    <location>
        <position position="133"/>
    </location>
    <ligand>
        <name>Zn(2+)</name>
        <dbReference type="ChEBI" id="CHEBI:29105"/>
        <label>2</label>
        <note>catalytic</note>
    </ligand>
</feature>
<dbReference type="PRINTS" id="PR00138">
    <property type="entry name" value="MATRIXIN"/>
</dbReference>
<name>A0A8S1GXW4_9PELO</name>
<feature type="binding site" evidence="9">
    <location>
        <position position="269"/>
    </location>
    <ligand>
        <name>Ca(2+)</name>
        <dbReference type="ChEBI" id="CHEBI:29108"/>
        <label>1</label>
    </ligand>
</feature>
<dbReference type="GO" id="GO:0031012">
    <property type="term" value="C:extracellular matrix"/>
    <property type="evidence" value="ECO:0007669"/>
    <property type="project" value="InterPro"/>
</dbReference>
<evidence type="ECO:0000313" key="12">
    <source>
        <dbReference type="EMBL" id="CAD6188041.1"/>
    </source>
</evidence>
<keyword evidence="3 9" id="KW-0479">Metal-binding</keyword>
<dbReference type="InterPro" id="IPR036365">
    <property type="entry name" value="PGBD-like_sf"/>
</dbReference>
<dbReference type="Gene3D" id="3.40.390.10">
    <property type="entry name" value="Collagenase (Catalytic Domain)"/>
    <property type="match status" value="1"/>
</dbReference>
<keyword evidence="5" id="KW-0378">Hydrolase</keyword>
<dbReference type="Proteomes" id="UP000835052">
    <property type="component" value="Unassembled WGS sequence"/>
</dbReference>
<evidence type="ECO:0000256" key="9">
    <source>
        <dbReference type="PIRSR" id="PIRSR621190-2"/>
    </source>
</evidence>
<evidence type="ECO:0000256" key="4">
    <source>
        <dbReference type="ARBA" id="ARBA00022729"/>
    </source>
</evidence>
<feature type="binding site" evidence="9">
    <location>
        <position position="264"/>
    </location>
    <ligand>
        <name>Ca(2+)</name>
        <dbReference type="ChEBI" id="CHEBI:29108"/>
        <label>2</label>
    </ligand>
</feature>
<evidence type="ECO:0000256" key="1">
    <source>
        <dbReference type="ARBA" id="ARBA00010370"/>
    </source>
</evidence>
<keyword evidence="2" id="KW-0645">Protease</keyword>
<feature type="binding site" evidence="9">
    <location>
        <position position="268"/>
    </location>
    <ligand>
        <name>Ca(2+)</name>
        <dbReference type="ChEBI" id="CHEBI:29108"/>
        <label>3</label>
    </ligand>
</feature>
<feature type="short sequence motif" description="Cysteine switch" evidence="10">
    <location>
        <begin position="131"/>
        <end position="138"/>
    </location>
</feature>
<dbReference type="InterPro" id="IPR024079">
    <property type="entry name" value="MetalloPept_cat_dom_sf"/>
</dbReference>
<evidence type="ECO:0000256" key="5">
    <source>
        <dbReference type="ARBA" id="ARBA00022801"/>
    </source>
</evidence>